<sequence length="66" mass="7384">MVIKPHMSPKEIVENWQETASLFRENNIPITEKPLQQLLTGETLTAFLIKLNAVSGKSNSTAMDID</sequence>
<protein>
    <submittedName>
        <fullName evidence="1">Uncharacterized protein</fullName>
    </submittedName>
</protein>
<proteinExistence type="predicted"/>
<reference evidence="1 2" key="1">
    <citation type="submission" date="2023-07" db="EMBL/GenBank/DDBJ databases">
        <title>Genomic Encyclopedia of Type Strains, Phase IV (KMG-IV): sequencing the most valuable type-strain genomes for metagenomic binning, comparative biology and taxonomic classification.</title>
        <authorList>
            <person name="Goeker M."/>
        </authorList>
    </citation>
    <scope>NUCLEOTIDE SEQUENCE [LARGE SCALE GENOMIC DNA]</scope>
    <source>
        <strain evidence="1 2">DSM 23837</strain>
    </source>
</reference>
<organism evidence="1 2">
    <name type="scientific">Bacillus chungangensis</name>
    <dbReference type="NCBI Taxonomy" id="587633"/>
    <lineage>
        <taxon>Bacteria</taxon>
        <taxon>Bacillati</taxon>
        <taxon>Bacillota</taxon>
        <taxon>Bacilli</taxon>
        <taxon>Bacillales</taxon>
        <taxon>Bacillaceae</taxon>
        <taxon>Bacillus</taxon>
    </lineage>
</organism>
<keyword evidence="2" id="KW-1185">Reference proteome</keyword>
<name>A0ABT9WTF1_9BACI</name>
<gene>
    <name evidence="1" type="ORF">J2S08_002233</name>
</gene>
<dbReference type="RefSeq" id="WP_307229507.1">
    <property type="nucleotide sequence ID" value="NZ_JAUSTT010000012.1"/>
</dbReference>
<evidence type="ECO:0000313" key="1">
    <source>
        <dbReference type="EMBL" id="MDQ0176389.1"/>
    </source>
</evidence>
<comment type="caution">
    <text evidence="1">The sequence shown here is derived from an EMBL/GenBank/DDBJ whole genome shotgun (WGS) entry which is preliminary data.</text>
</comment>
<dbReference type="Proteomes" id="UP001223586">
    <property type="component" value="Unassembled WGS sequence"/>
</dbReference>
<dbReference type="EMBL" id="JAUSTT010000012">
    <property type="protein sequence ID" value="MDQ0176389.1"/>
    <property type="molecule type" value="Genomic_DNA"/>
</dbReference>
<accession>A0ABT9WTF1</accession>
<evidence type="ECO:0000313" key="2">
    <source>
        <dbReference type="Proteomes" id="UP001223586"/>
    </source>
</evidence>